<comment type="caution">
    <text evidence="3">The sequence shown here is derived from an EMBL/GenBank/DDBJ whole genome shotgun (WGS) entry which is preliminary data.</text>
</comment>
<evidence type="ECO:0000313" key="3">
    <source>
        <dbReference type="EMBL" id="MEB7543998.1"/>
    </source>
</evidence>
<keyword evidence="1" id="KW-0472">Membrane</keyword>
<name>A0ABU6ETP0_9ENTR</name>
<proteinExistence type="predicted"/>
<dbReference type="Proteomes" id="UP001310558">
    <property type="component" value="Unassembled WGS sequence"/>
</dbReference>
<organism evidence="3 4">
    <name type="scientific">Enterobacter huaxiensis</name>
    <dbReference type="NCBI Taxonomy" id="2494702"/>
    <lineage>
        <taxon>Bacteria</taxon>
        <taxon>Pseudomonadati</taxon>
        <taxon>Pseudomonadota</taxon>
        <taxon>Gammaproteobacteria</taxon>
        <taxon>Enterobacterales</taxon>
        <taxon>Enterobacteriaceae</taxon>
        <taxon>Enterobacter</taxon>
    </lineage>
</organism>
<feature type="transmembrane region" description="Helical" evidence="1">
    <location>
        <begin position="37"/>
        <end position="56"/>
    </location>
</feature>
<keyword evidence="4" id="KW-1185">Reference proteome</keyword>
<keyword evidence="1" id="KW-1133">Transmembrane helix</keyword>
<feature type="signal peptide" evidence="2">
    <location>
        <begin position="1"/>
        <end position="21"/>
    </location>
</feature>
<reference evidence="3 4" key="1">
    <citation type="submission" date="2022-06" db="EMBL/GenBank/DDBJ databases">
        <title>Whole Genome analysis of Bacterial isolates collected during year 2020 from Guwahati, Assam, India.</title>
        <authorList>
            <person name="Mendem S.K."/>
            <person name="Rakshit O."/>
            <person name="Murugesan D."/>
            <person name="Saikia K."/>
            <person name="Shome R."/>
            <person name="Raisen C."/>
            <person name="Holmes M.A."/>
            <person name="Shome B.R."/>
        </authorList>
    </citation>
    <scope>NUCLEOTIDE SEQUENCE [LARGE SCALE GENOMIC DNA]</scope>
    <source>
        <strain evidence="3 4">Sil NS 53</strain>
    </source>
</reference>
<gene>
    <name evidence="3" type="ORF">NGC28_16265</name>
</gene>
<sequence length="64" mass="6726">MKHLKTTLILSALLVSTSGMAMDKTAAGAVAGAAIGAGRYCVCAAFLSLMQIPLFFQHHIYIAE</sequence>
<accession>A0ABU6ETP0</accession>
<evidence type="ECO:0000313" key="4">
    <source>
        <dbReference type="Proteomes" id="UP001310558"/>
    </source>
</evidence>
<keyword evidence="2" id="KW-0732">Signal</keyword>
<dbReference type="EMBL" id="JAMWJU010000004">
    <property type="protein sequence ID" value="MEB7543998.1"/>
    <property type="molecule type" value="Genomic_DNA"/>
</dbReference>
<evidence type="ECO:0000256" key="1">
    <source>
        <dbReference type="SAM" id="Phobius"/>
    </source>
</evidence>
<feature type="chain" id="PRO_5046826735" evidence="2">
    <location>
        <begin position="22"/>
        <end position="64"/>
    </location>
</feature>
<evidence type="ECO:0000256" key="2">
    <source>
        <dbReference type="SAM" id="SignalP"/>
    </source>
</evidence>
<protein>
    <submittedName>
        <fullName evidence="3">Uncharacterized protein</fullName>
    </submittedName>
</protein>
<keyword evidence="1" id="KW-0812">Transmembrane</keyword>